<dbReference type="eggNOG" id="COG1266">
    <property type="taxonomic scope" value="Bacteria"/>
</dbReference>
<proteinExistence type="predicted"/>
<keyword evidence="1" id="KW-0472">Membrane</keyword>
<feature type="transmembrane region" description="Helical" evidence="1">
    <location>
        <begin position="145"/>
        <end position="165"/>
    </location>
</feature>
<accession>U3B4K1</accession>
<gene>
    <name evidence="3" type="ORF">VEZ01S_44_00630</name>
</gene>
<feature type="transmembrane region" description="Helical" evidence="1">
    <location>
        <begin position="82"/>
        <end position="101"/>
    </location>
</feature>
<name>U3B4K1_9VIBR</name>
<dbReference type="InterPro" id="IPR003675">
    <property type="entry name" value="Rce1/LyrA-like_dom"/>
</dbReference>
<dbReference type="GO" id="GO:0080120">
    <property type="term" value="P:CAAX-box protein maturation"/>
    <property type="evidence" value="ECO:0007669"/>
    <property type="project" value="UniProtKB-ARBA"/>
</dbReference>
<dbReference type="PANTHER" id="PTHR43592:SF15">
    <property type="entry name" value="CAAX AMINO TERMINAL PROTEASE FAMILY PROTEIN"/>
    <property type="match status" value="1"/>
</dbReference>
<dbReference type="EMBL" id="BATM01000044">
    <property type="protein sequence ID" value="GAD80860.1"/>
    <property type="molecule type" value="Genomic_DNA"/>
</dbReference>
<protein>
    <recommendedName>
        <fullName evidence="2">CAAX prenyl protease 2/Lysostaphin resistance protein A-like domain-containing protein</fullName>
    </recommendedName>
</protein>
<comment type="caution">
    <text evidence="3">The sequence shown here is derived from an EMBL/GenBank/DDBJ whole genome shotgun (WGS) entry which is preliminary data.</text>
</comment>
<evidence type="ECO:0000313" key="3">
    <source>
        <dbReference type="EMBL" id="GAD80860.1"/>
    </source>
</evidence>
<feature type="domain" description="CAAX prenyl protease 2/Lysostaphin resistance protein A-like" evidence="2">
    <location>
        <begin position="144"/>
        <end position="234"/>
    </location>
</feature>
<organism evidence="3 4">
    <name type="scientific">Vibrio ezurae NBRC 102218</name>
    <dbReference type="NCBI Taxonomy" id="1219080"/>
    <lineage>
        <taxon>Bacteria</taxon>
        <taxon>Pseudomonadati</taxon>
        <taxon>Pseudomonadota</taxon>
        <taxon>Gammaproteobacteria</taxon>
        <taxon>Vibrionales</taxon>
        <taxon>Vibrionaceae</taxon>
        <taxon>Vibrio</taxon>
    </lineage>
</organism>
<dbReference type="Proteomes" id="UP000016562">
    <property type="component" value="Unassembled WGS sequence"/>
</dbReference>
<evidence type="ECO:0000313" key="4">
    <source>
        <dbReference type="Proteomes" id="UP000016562"/>
    </source>
</evidence>
<feature type="transmembrane region" description="Helical" evidence="1">
    <location>
        <begin position="113"/>
        <end position="133"/>
    </location>
</feature>
<reference evidence="3 4" key="1">
    <citation type="submission" date="2013-09" db="EMBL/GenBank/DDBJ databases">
        <title>Whole genome shotgun sequence of Vibrio ezurae NBRC 102218.</title>
        <authorList>
            <person name="Yoshida I."/>
            <person name="Hosoyama A."/>
            <person name="Numata M."/>
            <person name="Hashimoto M."/>
            <person name="Hosoyama Y."/>
            <person name="Tsuchikane K."/>
            <person name="Noguchi M."/>
            <person name="Hirakata S."/>
            <person name="Ichikawa N."/>
            <person name="Ohji S."/>
            <person name="Yamazoe A."/>
            <person name="Fujita N."/>
        </authorList>
    </citation>
    <scope>NUCLEOTIDE SEQUENCE [LARGE SCALE GENOMIC DNA]</scope>
    <source>
        <strain evidence="3 4">NBRC 102218</strain>
    </source>
</reference>
<dbReference type="STRING" id="1219080.VEZ01S_44_00630"/>
<feature type="transmembrane region" description="Helical" evidence="1">
    <location>
        <begin position="16"/>
        <end position="36"/>
    </location>
</feature>
<keyword evidence="1" id="KW-1133">Transmembrane helix</keyword>
<dbReference type="PANTHER" id="PTHR43592">
    <property type="entry name" value="CAAX AMINO TERMINAL PROTEASE"/>
    <property type="match status" value="1"/>
</dbReference>
<keyword evidence="4" id="KW-1185">Reference proteome</keyword>
<sequence length="248" mass="27234">MGLIITLFAGLLEQRITVLGVALAVLGLFCAWLVAIQQGWKKHLAFGVLILWSVGLALHLLPGFNNLQVLEHVHSGPNSAPFSLFLNLDKPLIFFALLLAYPQLFGKAKPIRFVTFAAATGLLLLLLPFAVAIGKLDVELSLPHWWWLFALNNVLLTCVVEEAIFRGFLQQKLSTYWGWKVGLVGASVLFGIAHAPGGLGLMVFATLAGAGYGMAFYSTGRLWVAVGVHFLFNLYHLLFFTYPFLAVH</sequence>
<feature type="transmembrane region" description="Helical" evidence="1">
    <location>
        <begin position="222"/>
        <end position="245"/>
    </location>
</feature>
<evidence type="ECO:0000259" key="2">
    <source>
        <dbReference type="Pfam" id="PF02517"/>
    </source>
</evidence>
<dbReference type="AlphaFoldDB" id="U3B4K1"/>
<dbReference type="Pfam" id="PF02517">
    <property type="entry name" value="Rce1-like"/>
    <property type="match status" value="1"/>
</dbReference>
<dbReference type="GO" id="GO:0004175">
    <property type="term" value="F:endopeptidase activity"/>
    <property type="evidence" value="ECO:0007669"/>
    <property type="project" value="UniProtKB-ARBA"/>
</dbReference>
<keyword evidence="1" id="KW-0812">Transmembrane</keyword>
<evidence type="ECO:0000256" key="1">
    <source>
        <dbReference type="SAM" id="Phobius"/>
    </source>
</evidence>
<feature type="transmembrane region" description="Helical" evidence="1">
    <location>
        <begin position="43"/>
        <end position="62"/>
    </location>
</feature>